<feature type="signal peptide" evidence="1">
    <location>
        <begin position="1"/>
        <end position="19"/>
    </location>
</feature>
<keyword evidence="3" id="KW-1185">Reference proteome</keyword>
<gene>
    <name evidence="2" type="ORF">FGM00_13510</name>
</gene>
<dbReference type="EMBL" id="CP040710">
    <property type="protein sequence ID" value="QCX01082.1"/>
    <property type="molecule type" value="Genomic_DNA"/>
</dbReference>
<evidence type="ECO:0000313" key="2">
    <source>
        <dbReference type="EMBL" id="QCX01082.1"/>
    </source>
</evidence>
<dbReference type="Proteomes" id="UP000310017">
    <property type="component" value="Chromosome"/>
</dbReference>
<sequence length="262" mass="30077">MRIFALHLFLFLFSYSGIAQVLNTSNPEVQSALGSAQVEGSPLANFFSKRTPMMDILHALVKDDDGLVRTYVGAEIGSAYEDETFAPGKVFYGDDELGEVYYRLNAYNNEIEIKKSLGEDEEKQLALIKNAEVRIVAPDREIYYLPFTDENGTRIEGYLTLLKKGEHFTLYRRIRKKFTPPKAAENSMVNSTPSRFTDYTEYYLERKDASSIVEMPIHKKKLGKLFSQEQAPKIKAYFKKHNPDDSIENDVLQLFHFLDNLE</sequence>
<dbReference type="KEGG" id="asag:FGM00_13510"/>
<dbReference type="AlphaFoldDB" id="A0A5B7SS83"/>
<keyword evidence="1" id="KW-0732">Signal</keyword>
<protein>
    <submittedName>
        <fullName evidence="2">Uncharacterized protein</fullName>
    </submittedName>
</protein>
<accession>A0A5B7SS83</accession>
<reference evidence="2 3" key="1">
    <citation type="submission" date="2019-05" db="EMBL/GenBank/DDBJ databases">
        <title>Genome sequencing of F202Z8.</title>
        <authorList>
            <person name="Kwon Y.M."/>
        </authorList>
    </citation>
    <scope>NUCLEOTIDE SEQUENCE [LARGE SCALE GENOMIC DNA]</scope>
    <source>
        <strain evidence="2 3">F202Z8</strain>
    </source>
</reference>
<feature type="chain" id="PRO_5022897958" evidence="1">
    <location>
        <begin position="20"/>
        <end position="262"/>
    </location>
</feature>
<organism evidence="2 3">
    <name type="scientific">Aggregatimonas sangjinii</name>
    <dbReference type="NCBI Taxonomy" id="2583587"/>
    <lineage>
        <taxon>Bacteria</taxon>
        <taxon>Pseudomonadati</taxon>
        <taxon>Bacteroidota</taxon>
        <taxon>Flavobacteriia</taxon>
        <taxon>Flavobacteriales</taxon>
        <taxon>Flavobacteriaceae</taxon>
        <taxon>Aggregatimonas</taxon>
    </lineage>
</organism>
<dbReference type="RefSeq" id="WP_138853421.1">
    <property type="nucleotide sequence ID" value="NZ_CP040710.1"/>
</dbReference>
<dbReference type="OrthoDB" id="1420518at2"/>
<name>A0A5B7SS83_9FLAO</name>
<evidence type="ECO:0000313" key="3">
    <source>
        <dbReference type="Proteomes" id="UP000310017"/>
    </source>
</evidence>
<evidence type="ECO:0000256" key="1">
    <source>
        <dbReference type="SAM" id="SignalP"/>
    </source>
</evidence>
<proteinExistence type="predicted"/>